<keyword evidence="8" id="KW-1185">Reference proteome</keyword>
<dbReference type="InterPro" id="IPR017871">
    <property type="entry name" value="ABC_transporter-like_CS"/>
</dbReference>
<evidence type="ECO:0000256" key="2">
    <source>
        <dbReference type="ARBA" id="ARBA00005417"/>
    </source>
</evidence>
<evidence type="ECO:0000256" key="5">
    <source>
        <dbReference type="ARBA" id="ARBA00022840"/>
    </source>
</evidence>
<proteinExistence type="inferred from homology"/>
<dbReference type="PROSITE" id="PS50893">
    <property type="entry name" value="ABC_TRANSPORTER_2"/>
    <property type="match status" value="1"/>
</dbReference>
<dbReference type="GO" id="GO:0005886">
    <property type="term" value="C:plasma membrane"/>
    <property type="evidence" value="ECO:0007669"/>
    <property type="project" value="UniProtKB-ARBA"/>
</dbReference>
<dbReference type="PANTHER" id="PTHR24220:SF470">
    <property type="entry name" value="CELL DIVISION ATP-BINDING PROTEIN FTSE"/>
    <property type="match status" value="1"/>
</dbReference>
<dbReference type="PROSITE" id="PS00211">
    <property type="entry name" value="ABC_TRANSPORTER_1"/>
    <property type="match status" value="1"/>
</dbReference>
<feature type="domain" description="ABC transporter" evidence="6">
    <location>
        <begin position="9"/>
        <end position="236"/>
    </location>
</feature>
<evidence type="ECO:0000259" key="6">
    <source>
        <dbReference type="PROSITE" id="PS50893"/>
    </source>
</evidence>
<dbReference type="OrthoDB" id="1114670at2"/>
<keyword evidence="5 7" id="KW-0067">ATP-binding</keyword>
<comment type="function">
    <text evidence="1">Part of the ABC transporter FtsEX involved in cellular division. Important for assembly or stability of the septal ring.</text>
</comment>
<keyword evidence="4" id="KW-0547">Nucleotide-binding</keyword>
<reference evidence="7 8" key="1">
    <citation type="submission" date="2018-04" db="EMBL/GenBank/DDBJ databases">
        <title>Complete genome uncultured novel isolate.</title>
        <authorList>
            <person name="Merlino G."/>
        </authorList>
    </citation>
    <scope>NUCLEOTIDE SEQUENCE [LARGE SCALE GENOMIC DNA]</scope>
    <source>
        <strain evidence="8">R1DC9</strain>
    </source>
</reference>
<dbReference type="RefSeq" id="WP_137091620.1">
    <property type="nucleotide sequence ID" value="NZ_CP028923.1"/>
</dbReference>
<dbReference type="SUPFAM" id="SSF52540">
    <property type="entry name" value="P-loop containing nucleoside triphosphate hydrolases"/>
    <property type="match status" value="1"/>
</dbReference>
<dbReference type="Gene3D" id="3.40.50.300">
    <property type="entry name" value="P-loop containing nucleotide triphosphate hydrolases"/>
    <property type="match status" value="1"/>
</dbReference>
<dbReference type="InterPro" id="IPR027417">
    <property type="entry name" value="P-loop_NTPase"/>
</dbReference>
<dbReference type="InterPro" id="IPR015854">
    <property type="entry name" value="ABC_transpr_LolD-like"/>
</dbReference>
<evidence type="ECO:0000256" key="1">
    <source>
        <dbReference type="ARBA" id="ARBA00002579"/>
    </source>
</evidence>
<sequence>MTFSSDPLVKVENLTIFQSGIPILTDINFELEKGEFAFLVGRTGSGKSSLLKTLYADLPLKQGNVEVAGFNLKNLSSSKVPYLRRKLGIVFQDFQLFDDRTVAENLQFVMKATGWTESSKIKNRMTDVLMQVGLGSIPQKYPHQLSGGEQQRVAIARALINEPAMLVADEPTGNLDPEVSEGIFKLFQDINRSGTAILMATHDHNLVKKHPARILKCETGKVIDSSKEDIELNSSF</sequence>
<dbReference type="PANTHER" id="PTHR24220">
    <property type="entry name" value="IMPORT ATP-BINDING PROTEIN"/>
    <property type="match status" value="1"/>
</dbReference>
<evidence type="ECO:0000313" key="8">
    <source>
        <dbReference type="Proteomes" id="UP000298616"/>
    </source>
</evidence>
<dbReference type="GO" id="GO:0005524">
    <property type="term" value="F:ATP binding"/>
    <property type="evidence" value="ECO:0007669"/>
    <property type="project" value="UniProtKB-KW"/>
</dbReference>
<dbReference type="InterPro" id="IPR003593">
    <property type="entry name" value="AAA+_ATPase"/>
</dbReference>
<gene>
    <name evidence="7" type="ORF">DCC35_15380</name>
</gene>
<dbReference type="GO" id="GO:0016887">
    <property type="term" value="F:ATP hydrolysis activity"/>
    <property type="evidence" value="ECO:0007669"/>
    <property type="project" value="InterPro"/>
</dbReference>
<dbReference type="AlphaFoldDB" id="A0A4D7JK95"/>
<evidence type="ECO:0000313" key="7">
    <source>
        <dbReference type="EMBL" id="QCK16021.1"/>
    </source>
</evidence>
<comment type="similarity">
    <text evidence="2">Belongs to the ABC transporter superfamily.</text>
</comment>
<dbReference type="SMART" id="SM00382">
    <property type="entry name" value="AAA"/>
    <property type="match status" value="1"/>
</dbReference>
<dbReference type="EMBL" id="CP028923">
    <property type="protein sequence ID" value="QCK16021.1"/>
    <property type="molecule type" value="Genomic_DNA"/>
</dbReference>
<name>A0A4D7JK95_9BACT</name>
<dbReference type="Proteomes" id="UP000298616">
    <property type="component" value="Chromosome"/>
</dbReference>
<dbReference type="FunFam" id="3.40.50.300:FF:000056">
    <property type="entry name" value="Cell division ATP-binding protein FtsE"/>
    <property type="match status" value="1"/>
</dbReference>
<organism evidence="7 8">
    <name type="scientific">Mangrovivirga cuniculi</name>
    <dbReference type="NCBI Taxonomy" id="2715131"/>
    <lineage>
        <taxon>Bacteria</taxon>
        <taxon>Pseudomonadati</taxon>
        <taxon>Bacteroidota</taxon>
        <taxon>Cytophagia</taxon>
        <taxon>Cytophagales</taxon>
        <taxon>Mangrovivirgaceae</taxon>
        <taxon>Mangrovivirga</taxon>
    </lineage>
</organism>
<dbReference type="KEGG" id="fpf:DCC35_15380"/>
<evidence type="ECO:0000256" key="4">
    <source>
        <dbReference type="ARBA" id="ARBA00022741"/>
    </source>
</evidence>
<dbReference type="InterPro" id="IPR003439">
    <property type="entry name" value="ABC_transporter-like_ATP-bd"/>
</dbReference>
<protein>
    <recommendedName>
        <fullName evidence="3">Cell division ATP-binding protein FtsE</fullName>
    </recommendedName>
</protein>
<dbReference type="GO" id="GO:0022857">
    <property type="term" value="F:transmembrane transporter activity"/>
    <property type="evidence" value="ECO:0007669"/>
    <property type="project" value="TreeGrafter"/>
</dbReference>
<evidence type="ECO:0000256" key="3">
    <source>
        <dbReference type="ARBA" id="ARBA00020019"/>
    </source>
</evidence>
<accession>A0A4D7JK95</accession>
<dbReference type="Pfam" id="PF00005">
    <property type="entry name" value="ABC_tran"/>
    <property type="match status" value="1"/>
</dbReference>